<sequence>MSRLWRGCERTGFAVWERSAIVAAVPVFGLAALWNGSAPSERVAAWVEELGSVLSSAQSLQLVVALRAEEAGLELKVEAPGYPRAAVEKLAEGAKRSGGTFVELWRMPKAERDAFRATTFGGGTAHPGHELAAAARALQQHVSRLAASGTRPTSPPANPMDAPRPAPAPAPKAASEAPTERAAASVPEAPAARAAASVPEASTAPATPAAPQAIVPTHQVQLPADGPQRRGRRFAVKLELEFRTNLDFVREHALNISNGGLFVRTAHRPQPDSVVTVDVKLPDGKRLQGDAVVVHVVDDPYTGGVGLAFLSDDATFSQTLDQYLASLAVGTG</sequence>
<evidence type="ECO:0000259" key="2">
    <source>
        <dbReference type="Pfam" id="PF07238"/>
    </source>
</evidence>
<dbReference type="SUPFAM" id="SSF141371">
    <property type="entry name" value="PilZ domain-like"/>
    <property type="match status" value="1"/>
</dbReference>
<name>A0ABX7NN55_9BACT</name>
<dbReference type="InterPro" id="IPR011752">
    <property type="entry name" value="PilV_Myxo-type"/>
</dbReference>
<feature type="region of interest" description="Disordered" evidence="1">
    <location>
        <begin position="144"/>
        <end position="213"/>
    </location>
</feature>
<proteinExistence type="predicted"/>
<dbReference type="EMBL" id="CP071090">
    <property type="protein sequence ID" value="QSQ20297.1"/>
    <property type="molecule type" value="Genomic_DNA"/>
</dbReference>
<evidence type="ECO:0000313" key="3">
    <source>
        <dbReference type="EMBL" id="QSQ20297.1"/>
    </source>
</evidence>
<dbReference type="NCBIfam" id="TIGR02266">
    <property type="entry name" value="gmx_TIGR02266"/>
    <property type="match status" value="1"/>
</dbReference>
<dbReference type="Pfam" id="PF07238">
    <property type="entry name" value="PilZ"/>
    <property type="match status" value="1"/>
</dbReference>
<gene>
    <name evidence="3" type="ORF">JY651_34265</name>
</gene>
<evidence type="ECO:0000313" key="4">
    <source>
        <dbReference type="Proteomes" id="UP000662747"/>
    </source>
</evidence>
<accession>A0ABX7NN55</accession>
<feature type="domain" description="PilZ" evidence="2">
    <location>
        <begin position="228"/>
        <end position="325"/>
    </location>
</feature>
<organism evidence="3 4">
    <name type="scientific">Pyxidicoccus parkwayensis</name>
    <dbReference type="NCBI Taxonomy" id="2813578"/>
    <lineage>
        <taxon>Bacteria</taxon>
        <taxon>Pseudomonadati</taxon>
        <taxon>Myxococcota</taxon>
        <taxon>Myxococcia</taxon>
        <taxon>Myxococcales</taxon>
        <taxon>Cystobacterineae</taxon>
        <taxon>Myxococcaceae</taxon>
        <taxon>Pyxidicoccus</taxon>
    </lineage>
</organism>
<protein>
    <submittedName>
        <fullName evidence="3">TIGR02266 family protein</fullName>
    </submittedName>
</protein>
<feature type="compositionally biased region" description="Pro residues" evidence="1">
    <location>
        <begin position="153"/>
        <end position="170"/>
    </location>
</feature>
<dbReference type="InterPro" id="IPR009875">
    <property type="entry name" value="PilZ_domain"/>
</dbReference>
<dbReference type="Gene3D" id="2.40.10.220">
    <property type="entry name" value="predicted glycosyltransferase like domains"/>
    <property type="match status" value="1"/>
</dbReference>
<dbReference type="Proteomes" id="UP000662747">
    <property type="component" value="Chromosome"/>
</dbReference>
<feature type="compositionally biased region" description="Low complexity" evidence="1">
    <location>
        <begin position="171"/>
        <end position="211"/>
    </location>
</feature>
<evidence type="ECO:0000256" key="1">
    <source>
        <dbReference type="SAM" id="MobiDB-lite"/>
    </source>
</evidence>
<keyword evidence="4" id="KW-1185">Reference proteome</keyword>
<reference evidence="3 4" key="1">
    <citation type="submission" date="2021-02" db="EMBL/GenBank/DDBJ databases">
        <title>De Novo genome assembly of isolated myxobacteria.</title>
        <authorList>
            <person name="Stevens D.C."/>
        </authorList>
    </citation>
    <scope>NUCLEOTIDE SEQUENCE [LARGE SCALE GENOMIC DNA]</scope>
    <source>
        <strain evidence="4">SCPEA02</strain>
    </source>
</reference>